<dbReference type="InterPro" id="IPR014729">
    <property type="entry name" value="Rossmann-like_a/b/a_fold"/>
</dbReference>
<evidence type="ECO:0000313" key="5">
    <source>
        <dbReference type="Proteomes" id="UP000179279"/>
    </source>
</evidence>
<dbReference type="SUPFAM" id="SSF52374">
    <property type="entry name" value="Nucleotidylyl transferase"/>
    <property type="match status" value="1"/>
</dbReference>
<evidence type="ECO:0000256" key="2">
    <source>
        <dbReference type="ARBA" id="ARBA00022695"/>
    </source>
</evidence>
<sequence length="135" mass="15887">MKIIIIFGTFDRLHKGHLNFLKQAKKLGDYLTIVVARDKYVKRAKGKPPLSNEKLRTKNLRNTKLADKVILGSRTHNFYQTLRTHKPAVIALGYDQKPRIWDLKTDLRKHRLNNVKIIRLRPYKPNVYKSSKLNK</sequence>
<proteinExistence type="predicted"/>
<dbReference type="EMBL" id="MHDA01000027">
    <property type="protein sequence ID" value="OGY31745.1"/>
    <property type="molecule type" value="Genomic_DNA"/>
</dbReference>
<dbReference type="GO" id="GO:0016779">
    <property type="term" value="F:nucleotidyltransferase activity"/>
    <property type="evidence" value="ECO:0007669"/>
    <property type="project" value="UniProtKB-KW"/>
</dbReference>
<feature type="domain" description="Cytidyltransferase-like" evidence="3">
    <location>
        <begin position="6"/>
        <end position="123"/>
    </location>
</feature>
<accession>A0A1G1WVL2</accession>
<dbReference type="PANTHER" id="PTHR43793:SF1">
    <property type="entry name" value="FAD SYNTHASE"/>
    <property type="match status" value="1"/>
</dbReference>
<evidence type="ECO:0000313" key="4">
    <source>
        <dbReference type="EMBL" id="OGY31745.1"/>
    </source>
</evidence>
<name>A0A1G1WVL2_9BACT</name>
<dbReference type="InterPro" id="IPR004821">
    <property type="entry name" value="Cyt_trans-like"/>
</dbReference>
<evidence type="ECO:0000256" key="1">
    <source>
        <dbReference type="ARBA" id="ARBA00022679"/>
    </source>
</evidence>
<keyword evidence="1" id="KW-0808">Transferase</keyword>
<dbReference type="NCBIfam" id="TIGR00125">
    <property type="entry name" value="cyt_tran_rel"/>
    <property type="match status" value="1"/>
</dbReference>
<dbReference type="InterPro" id="IPR050385">
    <property type="entry name" value="Archaeal_FAD_synthase"/>
</dbReference>
<evidence type="ECO:0000259" key="3">
    <source>
        <dbReference type="Pfam" id="PF01467"/>
    </source>
</evidence>
<dbReference type="Pfam" id="PF01467">
    <property type="entry name" value="CTP_transf_like"/>
    <property type="match status" value="1"/>
</dbReference>
<dbReference type="PANTHER" id="PTHR43793">
    <property type="entry name" value="FAD SYNTHASE"/>
    <property type="match status" value="1"/>
</dbReference>
<gene>
    <name evidence="4" type="ORF">A3A57_02605</name>
</gene>
<dbReference type="AlphaFoldDB" id="A0A1G1WVL2"/>
<reference evidence="4 5" key="1">
    <citation type="journal article" date="2016" name="Nat. Commun.">
        <title>Thousands of microbial genomes shed light on interconnected biogeochemical processes in an aquifer system.</title>
        <authorList>
            <person name="Anantharaman K."/>
            <person name="Brown C.T."/>
            <person name="Hug L.A."/>
            <person name="Sharon I."/>
            <person name="Castelle C.J."/>
            <person name="Probst A.J."/>
            <person name="Thomas B.C."/>
            <person name="Singh A."/>
            <person name="Wilkins M.J."/>
            <person name="Karaoz U."/>
            <person name="Brodie E.L."/>
            <person name="Williams K.H."/>
            <person name="Hubbard S.S."/>
            <person name="Banfield J.F."/>
        </authorList>
    </citation>
    <scope>NUCLEOTIDE SEQUENCE [LARGE SCALE GENOMIC DNA]</scope>
</reference>
<dbReference type="Proteomes" id="UP000179279">
    <property type="component" value="Unassembled WGS sequence"/>
</dbReference>
<comment type="caution">
    <text evidence="4">The sequence shown here is derived from an EMBL/GenBank/DDBJ whole genome shotgun (WGS) entry which is preliminary data.</text>
</comment>
<dbReference type="Gene3D" id="3.40.50.620">
    <property type="entry name" value="HUPs"/>
    <property type="match status" value="1"/>
</dbReference>
<protein>
    <recommendedName>
        <fullName evidence="3">Cytidyltransferase-like domain-containing protein</fullName>
    </recommendedName>
</protein>
<organism evidence="4 5">
    <name type="scientific">Candidatus Woykebacteria bacterium RIFCSPLOWO2_01_FULL_41_12</name>
    <dbReference type="NCBI Taxonomy" id="1802604"/>
    <lineage>
        <taxon>Bacteria</taxon>
        <taxon>Candidatus Woykeibacteriota</taxon>
    </lineage>
</organism>
<keyword evidence="2" id="KW-0548">Nucleotidyltransferase</keyword>